<evidence type="ECO:0000256" key="4">
    <source>
        <dbReference type="ARBA" id="ARBA00023136"/>
    </source>
</evidence>
<feature type="transmembrane region" description="Helical" evidence="5">
    <location>
        <begin position="28"/>
        <end position="52"/>
    </location>
</feature>
<evidence type="ECO:0000313" key="6">
    <source>
        <dbReference type="EMBL" id="CAI8006718.1"/>
    </source>
</evidence>
<dbReference type="GO" id="GO:0007189">
    <property type="term" value="P:adenylate cyclase-activating G protein-coupled receptor signaling pathway"/>
    <property type="evidence" value="ECO:0007669"/>
    <property type="project" value="TreeGrafter"/>
</dbReference>
<dbReference type="PANTHER" id="PTHR23112:SF0">
    <property type="entry name" value="TRANSMEMBRANE PROTEIN 116"/>
    <property type="match status" value="1"/>
</dbReference>
<dbReference type="EMBL" id="CASHTH010000711">
    <property type="protein sequence ID" value="CAI8006718.1"/>
    <property type="molecule type" value="Genomic_DNA"/>
</dbReference>
<dbReference type="GO" id="GO:0004930">
    <property type="term" value="F:G protein-coupled receptor activity"/>
    <property type="evidence" value="ECO:0007669"/>
    <property type="project" value="TreeGrafter"/>
</dbReference>
<sequence length="393" mass="44466">MHFVKDFGSPNCSSHCGMSTEQKGEFEVVAILRIIMASMSIMGAFSIVYSAIRRRTACNPKVHPIFILSIVDTMLSVMWITGSVVWLGNGFEIARIGCFIINLLTVILQCVSMNVTLIYALLAYSSIRQKDFSESYYVVQGKQTYVHVWPPQCSFTAYCIAVTLPGLLLLTSFSILSVKFKLVSDAKIYSCWCLPFYGNVLPRPALGYDTNTTDRNHYLHHLHYYVASYSVLLAVNFAVVFLSMTLSYCKVLHHIKRMRLRQERNEHSAAYRATQAMVLEGQYDAKKRVLLFISIYFVTGITTFILGIVGIVIVITDYHTNYSCAKKDDHKVMTGIYIFLLFEAGLVPLQGFLNAVAYGWTRGDFLSVMSTQHNLSNPLRLTAPLLWLSHRLM</sequence>
<organism evidence="6 7">
    <name type="scientific">Geodia barretti</name>
    <name type="common">Barrett's horny sponge</name>
    <dbReference type="NCBI Taxonomy" id="519541"/>
    <lineage>
        <taxon>Eukaryota</taxon>
        <taxon>Metazoa</taxon>
        <taxon>Porifera</taxon>
        <taxon>Demospongiae</taxon>
        <taxon>Heteroscleromorpha</taxon>
        <taxon>Tetractinellida</taxon>
        <taxon>Astrophorina</taxon>
        <taxon>Geodiidae</taxon>
        <taxon>Geodia</taxon>
    </lineage>
</organism>
<name>A0AA35R8E0_GEOBA</name>
<evidence type="ECO:0000256" key="2">
    <source>
        <dbReference type="ARBA" id="ARBA00022692"/>
    </source>
</evidence>
<dbReference type="Gene3D" id="1.20.1070.10">
    <property type="entry name" value="Rhodopsin 7-helix transmembrane proteins"/>
    <property type="match status" value="1"/>
</dbReference>
<comment type="subcellular location">
    <subcellularLocation>
        <location evidence="1">Membrane</location>
        <topology evidence="1">Multi-pass membrane protein</topology>
    </subcellularLocation>
</comment>
<accession>A0AA35R8E0</accession>
<keyword evidence="4 5" id="KW-0472">Membrane</keyword>
<keyword evidence="2 5" id="KW-0812">Transmembrane</keyword>
<feature type="transmembrane region" description="Helical" evidence="5">
    <location>
        <begin position="93"/>
        <end position="122"/>
    </location>
</feature>
<feature type="transmembrane region" description="Helical" evidence="5">
    <location>
        <begin position="336"/>
        <end position="360"/>
    </location>
</feature>
<comment type="caution">
    <text evidence="6">The sequence shown here is derived from an EMBL/GenBank/DDBJ whole genome shotgun (WGS) entry which is preliminary data.</text>
</comment>
<feature type="transmembrane region" description="Helical" evidence="5">
    <location>
        <begin position="289"/>
        <end position="316"/>
    </location>
</feature>
<evidence type="ECO:0000256" key="5">
    <source>
        <dbReference type="SAM" id="Phobius"/>
    </source>
</evidence>
<keyword evidence="7" id="KW-1185">Reference proteome</keyword>
<proteinExistence type="predicted"/>
<evidence type="ECO:0000313" key="7">
    <source>
        <dbReference type="Proteomes" id="UP001174909"/>
    </source>
</evidence>
<dbReference type="AlphaFoldDB" id="A0AA35R8E0"/>
<reference evidence="6" key="1">
    <citation type="submission" date="2023-03" db="EMBL/GenBank/DDBJ databases">
        <authorList>
            <person name="Steffen K."/>
            <person name="Cardenas P."/>
        </authorList>
    </citation>
    <scope>NUCLEOTIDE SEQUENCE</scope>
</reference>
<evidence type="ECO:0000256" key="3">
    <source>
        <dbReference type="ARBA" id="ARBA00022989"/>
    </source>
</evidence>
<dbReference type="Proteomes" id="UP001174909">
    <property type="component" value="Unassembled WGS sequence"/>
</dbReference>
<dbReference type="GO" id="GO:0005886">
    <property type="term" value="C:plasma membrane"/>
    <property type="evidence" value="ECO:0007669"/>
    <property type="project" value="TreeGrafter"/>
</dbReference>
<dbReference type="PANTHER" id="PTHR23112">
    <property type="entry name" value="G PROTEIN-COUPLED RECEPTOR 157-RELATED"/>
    <property type="match status" value="1"/>
</dbReference>
<keyword evidence="3 5" id="KW-1133">Transmembrane helix</keyword>
<feature type="transmembrane region" description="Helical" evidence="5">
    <location>
        <begin position="64"/>
        <end position="87"/>
    </location>
</feature>
<feature type="transmembrane region" description="Helical" evidence="5">
    <location>
        <begin position="224"/>
        <end position="249"/>
    </location>
</feature>
<feature type="transmembrane region" description="Helical" evidence="5">
    <location>
        <begin position="155"/>
        <end position="176"/>
    </location>
</feature>
<gene>
    <name evidence="6" type="ORF">GBAR_LOCUS4862</name>
</gene>
<evidence type="ECO:0008006" key="8">
    <source>
        <dbReference type="Google" id="ProtNLM"/>
    </source>
</evidence>
<evidence type="ECO:0000256" key="1">
    <source>
        <dbReference type="ARBA" id="ARBA00004141"/>
    </source>
</evidence>
<protein>
    <recommendedName>
        <fullName evidence="8">G-protein coupled receptors family 1 profile domain-containing protein</fullName>
    </recommendedName>
</protein>